<accession>A0A7R9HE88</accession>
<dbReference type="InterPro" id="IPR038602">
    <property type="entry name" value="Mite_allergen_7_sf"/>
</dbReference>
<dbReference type="AlphaFoldDB" id="A0A7R9HE88"/>
<organism evidence="1">
    <name type="scientific">Timema poppense</name>
    <name type="common">Walking stick</name>
    <dbReference type="NCBI Taxonomy" id="170557"/>
    <lineage>
        <taxon>Eukaryota</taxon>
        <taxon>Metazoa</taxon>
        <taxon>Ecdysozoa</taxon>
        <taxon>Arthropoda</taxon>
        <taxon>Hexapoda</taxon>
        <taxon>Insecta</taxon>
        <taxon>Pterygota</taxon>
        <taxon>Neoptera</taxon>
        <taxon>Polyneoptera</taxon>
        <taxon>Phasmatodea</taxon>
        <taxon>Timematodea</taxon>
        <taxon>Timematoidea</taxon>
        <taxon>Timematidae</taxon>
        <taxon>Timema</taxon>
    </lineage>
</organism>
<proteinExistence type="predicted"/>
<protein>
    <submittedName>
        <fullName evidence="1">Uncharacterized protein</fullName>
    </submittedName>
</protein>
<sequence>MKPASVRGQERSLLNATDYLPGHPYPAGGFDQRRQCSISNLPTTFTAPQSLFRGGLTLTNGVLTDLSTIYRINNATATLHVGSADVSVEIGFQDLEVTDIWFGRGNLSEFAGRAVCVAYRLGAFSDNLVTSRSVTIWRRQPKVHCMEILILYKYDYAAQIMDIGPHGLAHGVITDLHVYLNVILNTSNTSDITVALQDLKLEHAG</sequence>
<reference evidence="1" key="1">
    <citation type="submission" date="2020-11" db="EMBL/GenBank/DDBJ databases">
        <authorList>
            <person name="Tran Van P."/>
        </authorList>
    </citation>
    <scope>NUCLEOTIDE SEQUENCE</scope>
</reference>
<name>A0A7R9HE88_TIMPO</name>
<dbReference type="EMBL" id="OD015336">
    <property type="protein sequence ID" value="CAD7417937.1"/>
    <property type="molecule type" value="Genomic_DNA"/>
</dbReference>
<gene>
    <name evidence="1" type="ORF">TPSB3V08_LOCUS12126</name>
</gene>
<dbReference type="Gene3D" id="3.15.10.50">
    <property type="match status" value="1"/>
</dbReference>
<evidence type="ECO:0000313" key="1">
    <source>
        <dbReference type="EMBL" id="CAD7417937.1"/>
    </source>
</evidence>